<dbReference type="EMBL" id="JAUYZK010000008">
    <property type="protein sequence ID" value="MDP2539301.1"/>
    <property type="molecule type" value="Genomic_DNA"/>
</dbReference>
<evidence type="ECO:0000256" key="6">
    <source>
        <dbReference type="ARBA" id="ARBA00023136"/>
    </source>
</evidence>
<keyword evidence="7" id="KW-0998">Cell outer membrane</keyword>
<evidence type="ECO:0000313" key="11">
    <source>
        <dbReference type="Proteomes" id="UP001240777"/>
    </source>
</evidence>
<evidence type="ECO:0000256" key="2">
    <source>
        <dbReference type="ARBA" id="ARBA00007613"/>
    </source>
</evidence>
<organism evidence="9 10">
    <name type="scientific">Helicobacter cappadocius</name>
    <dbReference type="NCBI Taxonomy" id="3063998"/>
    <lineage>
        <taxon>Bacteria</taxon>
        <taxon>Pseudomonadati</taxon>
        <taxon>Campylobacterota</taxon>
        <taxon>Epsilonproteobacteria</taxon>
        <taxon>Campylobacterales</taxon>
        <taxon>Helicobacteraceae</taxon>
        <taxon>Helicobacter</taxon>
    </lineage>
</organism>
<reference evidence="8" key="2">
    <citation type="submission" date="2023-07" db="EMBL/GenBank/DDBJ databases">
        <authorList>
            <person name="Aydin F."/>
            <person name="Tarhane S."/>
            <person name="Saticioglu I.B."/>
            <person name="Karakaya E."/>
            <person name="Abay S."/>
            <person name="Guran O."/>
            <person name="Bozkurt E."/>
            <person name="Uzum N."/>
            <person name="Olgun K."/>
            <person name="Jablonski D."/>
        </authorList>
    </citation>
    <scope>NUCLEOTIDE SEQUENCE</scope>
    <source>
        <strain evidence="8">Faydin-H75</strain>
    </source>
</reference>
<comment type="caution">
    <text evidence="9">The sequence shown here is derived from an EMBL/GenBank/DDBJ whole genome shotgun (WGS) entry which is preliminary data.</text>
</comment>
<sequence>MKIIFLFILLSSFLLGLDIDKAIDMAIKNSDKIREQSYLYAQAQSISKSKISTLMPKLDLGYIFSYNIPGNTSTYFLNSFNITGKYNVFNGFKDYYTIKDSKQSQTTQNYVLQSNIADVTLQTKIAYISVLQALDSLKIAQESKKLLEAQKQKAQQFFNQGFRAKNEVLSVEVLLANANIALKSAELNLDYSKNLLSTLTSSTINPENLENIKTVTDIVFDKNEILEKILQENPDYLRLQSLLKSAEFQVDIARGSFMPTVDVFATKFWYINGGSIARTSYALQSQARIVFGWNLFDGLNTHYNYQAKKFYYLSILSRINQYKKDMKNDINKVFNEFELAKQQYSLASVSLKQAEENYRITNNRYIQNIATYTELLNAQFLLNTAKTNIIQSKYETAIAVSKIDRLLNTNSIHSDTAIQK</sequence>
<comment type="similarity">
    <text evidence="2">Belongs to the outer membrane factor (OMF) (TC 1.B.17) family.</text>
</comment>
<reference evidence="8 10" key="3">
    <citation type="journal article" date="2024" name="Syst. Appl. Microbiol.">
        <title>Helicobacter cappadocius sp. nov., from lizards: The first psychrotrophic Helicobacter species.</title>
        <authorList>
            <person name="Aydin F."/>
            <person name="Tarhane S."/>
            <person name="Karakaya E."/>
            <person name="Abay S."/>
            <person name="Kayman T."/>
            <person name="Guran O."/>
            <person name="Bozkurt E."/>
            <person name="Uzum N."/>
            <person name="Avci A."/>
            <person name="Olgun K."/>
            <person name="Jablonski D."/>
            <person name="Guran C."/>
            <person name="Burcin Saticioglu I."/>
        </authorList>
    </citation>
    <scope>NUCLEOTIDE SEQUENCE [LARGE SCALE GENOMIC DNA]</scope>
    <source>
        <strain evidence="8">Faydin-H75</strain>
        <strain evidence="10">faydin-H76</strain>
    </source>
</reference>
<dbReference type="GO" id="GO:0015288">
    <property type="term" value="F:porin activity"/>
    <property type="evidence" value="ECO:0007669"/>
    <property type="project" value="TreeGrafter"/>
</dbReference>
<keyword evidence="11" id="KW-1185">Reference proteome</keyword>
<comment type="subcellular location">
    <subcellularLocation>
        <location evidence="1">Cell outer membrane</location>
    </subcellularLocation>
</comment>
<protein>
    <submittedName>
        <fullName evidence="9">TolC family protein</fullName>
    </submittedName>
</protein>
<dbReference type="PANTHER" id="PTHR30026">
    <property type="entry name" value="OUTER MEMBRANE PROTEIN TOLC"/>
    <property type="match status" value="1"/>
</dbReference>
<dbReference type="GO" id="GO:1990281">
    <property type="term" value="C:efflux pump complex"/>
    <property type="evidence" value="ECO:0007669"/>
    <property type="project" value="TreeGrafter"/>
</dbReference>
<evidence type="ECO:0000256" key="1">
    <source>
        <dbReference type="ARBA" id="ARBA00004442"/>
    </source>
</evidence>
<dbReference type="GO" id="GO:0015562">
    <property type="term" value="F:efflux transmembrane transporter activity"/>
    <property type="evidence" value="ECO:0007669"/>
    <property type="project" value="InterPro"/>
</dbReference>
<evidence type="ECO:0000313" key="8">
    <source>
        <dbReference type="EMBL" id="MDO7253435.1"/>
    </source>
</evidence>
<reference evidence="9 11" key="1">
    <citation type="submission" date="2023-07" db="EMBL/GenBank/DDBJ databases">
        <title>Unpublished Manusciprt.</title>
        <authorList>
            <person name="Aydin F."/>
            <person name="Tarhane S."/>
            <person name="Saticioglu I.B."/>
            <person name="Karakaya E."/>
            <person name="Abay S."/>
            <person name="Guran O."/>
            <person name="Bozkurt E."/>
            <person name="Uzum N."/>
            <person name="Olgun K."/>
            <person name="Jablonski D."/>
        </authorList>
    </citation>
    <scope>NUCLEOTIDE SEQUENCE</scope>
    <source>
        <strain evidence="11">faydin-H75</strain>
        <strain evidence="9">Faydin-H76</strain>
    </source>
</reference>
<proteinExistence type="inferred from homology"/>
<name>A0AA90TBZ2_9HELI</name>
<dbReference type="AlphaFoldDB" id="A0AA90TBZ2"/>
<dbReference type="PANTHER" id="PTHR30026:SF20">
    <property type="entry name" value="OUTER MEMBRANE PROTEIN TOLC"/>
    <property type="match status" value="1"/>
</dbReference>
<dbReference type="GO" id="GO:0009279">
    <property type="term" value="C:cell outer membrane"/>
    <property type="evidence" value="ECO:0007669"/>
    <property type="project" value="UniProtKB-SubCell"/>
</dbReference>
<dbReference type="SUPFAM" id="SSF56954">
    <property type="entry name" value="Outer membrane efflux proteins (OEP)"/>
    <property type="match status" value="1"/>
</dbReference>
<dbReference type="RefSeq" id="WP_305517276.1">
    <property type="nucleotide sequence ID" value="NZ_JAUPEV010000008.1"/>
</dbReference>
<keyword evidence="4" id="KW-1134">Transmembrane beta strand</keyword>
<evidence type="ECO:0000313" key="10">
    <source>
        <dbReference type="Proteomes" id="UP001177258"/>
    </source>
</evidence>
<evidence type="ECO:0000256" key="7">
    <source>
        <dbReference type="ARBA" id="ARBA00023237"/>
    </source>
</evidence>
<evidence type="ECO:0000256" key="3">
    <source>
        <dbReference type="ARBA" id="ARBA00022448"/>
    </source>
</evidence>
<dbReference type="Pfam" id="PF02321">
    <property type="entry name" value="OEP"/>
    <property type="match status" value="2"/>
</dbReference>
<keyword evidence="6" id="KW-0472">Membrane</keyword>
<dbReference type="EMBL" id="JAUPEV010000008">
    <property type="protein sequence ID" value="MDO7253435.1"/>
    <property type="molecule type" value="Genomic_DNA"/>
</dbReference>
<dbReference type="Gene3D" id="1.20.1600.10">
    <property type="entry name" value="Outer membrane efflux proteins (OEP)"/>
    <property type="match status" value="1"/>
</dbReference>
<evidence type="ECO:0000256" key="4">
    <source>
        <dbReference type="ARBA" id="ARBA00022452"/>
    </source>
</evidence>
<evidence type="ECO:0000256" key="5">
    <source>
        <dbReference type="ARBA" id="ARBA00022692"/>
    </source>
</evidence>
<dbReference type="Proteomes" id="UP001177258">
    <property type="component" value="Unassembled WGS sequence"/>
</dbReference>
<accession>A0AA90TBZ2</accession>
<keyword evidence="3" id="KW-0813">Transport</keyword>
<gene>
    <name evidence="8" type="ORF">Q5I04_05875</name>
    <name evidence="9" type="ORF">Q5I06_05890</name>
</gene>
<dbReference type="InterPro" id="IPR003423">
    <property type="entry name" value="OMP_efflux"/>
</dbReference>
<dbReference type="InterPro" id="IPR051906">
    <property type="entry name" value="TolC-like"/>
</dbReference>
<evidence type="ECO:0000313" key="9">
    <source>
        <dbReference type="EMBL" id="MDP2539301.1"/>
    </source>
</evidence>
<keyword evidence="5" id="KW-0812">Transmembrane</keyword>
<dbReference type="Proteomes" id="UP001240777">
    <property type="component" value="Unassembled WGS sequence"/>
</dbReference>